<evidence type="ECO:0000313" key="2">
    <source>
        <dbReference type="EMBL" id="CAF1192309.1"/>
    </source>
</evidence>
<feature type="region of interest" description="Disordered" evidence="1">
    <location>
        <begin position="141"/>
        <end position="165"/>
    </location>
</feature>
<dbReference type="Proteomes" id="UP000663828">
    <property type="component" value="Unassembled WGS sequence"/>
</dbReference>
<accession>A0A814W0A5</accession>
<feature type="compositionally biased region" description="Low complexity" evidence="1">
    <location>
        <begin position="426"/>
        <end position="441"/>
    </location>
</feature>
<proteinExistence type="predicted"/>
<evidence type="ECO:0000313" key="3">
    <source>
        <dbReference type="Proteomes" id="UP000663828"/>
    </source>
</evidence>
<evidence type="ECO:0000256" key="1">
    <source>
        <dbReference type="SAM" id="MobiDB-lite"/>
    </source>
</evidence>
<protein>
    <submittedName>
        <fullName evidence="2">Uncharacterized protein</fullName>
    </submittedName>
</protein>
<dbReference type="AlphaFoldDB" id="A0A814W0A5"/>
<organism evidence="2 3">
    <name type="scientific">Adineta ricciae</name>
    <name type="common">Rotifer</name>
    <dbReference type="NCBI Taxonomy" id="249248"/>
    <lineage>
        <taxon>Eukaryota</taxon>
        <taxon>Metazoa</taxon>
        <taxon>Spiralia</taxon>
        <taxon>Gnathifera</taxon>
        <taxon>Rotifera</taxon>
        <taxon>Eurotatoria</taxon>
        <taxon>Bdelloidea</taxon>
        <taxon>Adinetida</taxon>
        <taxon>Adinetidae</taxon>
        <taxon>Adineta</taxon>
    </lineage>
</organism>
<keyword evidence="3" id="KW-1185">Reference proteome</keyword>
<comment type="caution">
    <text evidence="2">The sequence shown here is derived from an EMBL/GenBank/DDBJ whole genome shotgun (WGS) entry which is preliminary data.</text>
</comment>
<feature type="region of interest" description="Disordered" evidence="1">
    <location>
        <begin position="94"/>
        <end position="124"/>
    </location>
</feature>
<feature type="compositionally biased region" description="Low complexity" evidence="1">
    <location>
        <begin position="154"/>
        <end position="165"/>
    </location>
</feature>
<sequence>MAAFGITFPKITLCRSSTSKTDPTHVPSTTPVRTLSLSIKNVPSQPLHYDVSTTTAKKKTLTNATILAIDGETKQLPKNLSVFNELQLDDEAENIDERRRREKTSSDVLISSSLSSPMGSIDHQPSRRLIDVSTEDEHIVQERKSNETFTPPTSSLSNDSSSKNNLHSTISSLSVDLPELKYALEKFLGDNDPVYEIAEEFATICSLSHQDTKDNDRQQNVTTSIVHDYLQDQTHTTEIHSTHDKIGRVAHGSQVSNHMKWYVSELRIHKPLIYRTQWTNAQSNSKQRQISHSVNDLIQIYDPENGNYQVISKTTDDSVHSTLSLRDFHQQQVRHRSDDNILRNSYSPHMNTGSDARCMASFNIEKRSDRPLKKKDDTLIRNESVKKKLFDILNDNELENACLEDMSDEFEDTFLIRDHEPPMISSYSSLTSSSDDALYSSPPNELQLPSSPPLVSSSSHNNLSTHTTEYYIGRSRLITTSLEKIPLNNNSSNHFSSSCTLRPSYEHSRGSWYTSPSPQWRVDDQLSVPSMLKRHPSKRDLNQLVTDYHLQPRFNEQRRKEQKHVSYSLKNTSTPLVDDSSSMLPIIQDKSSNLLMFI</sequence>
<feature type="region of interest" description="Disordered" evidence="1">
    <location>
        <begin position="426"/>
        <end position="461"/>
    </location>
</feature>
<dbReference type="EMBL" id="CAJNOR010001741">
    <property type="protein sequence ID" value="CAF1192309.1"/>
    <property type="molecule type" value="Genomic_DNA"/>
</dbReference>
<feature type="compositionally biased region" description="Basic and acidic residues" evidence="1">
    <location>
        <begin position="95"/>
        <end position="105"/>
    </location>
</feature>
<feature type="compositionally biased region" description="Low complexity" evidence="1">
    <location>
        <begin position="106"/>
        <end position="122"/>
    </location>
</feature>
<gene>
    <name evidence="2" type="ORF">XAT740_LOCUS23190</name>
</gene>
<reference evidence="2" key="1">
    <citation type="submission" date="2021-02" db="EMBL/GenBank/DDBJ databases">
        <authorList>
            <person name="Nowell W R."/>
        </authorList>
    </citation>
    <scope>NUCLEOTIDE SEQUENCE</scope>
</reference>
<name>A0A814W0A5_ADIRI</name>